<proteinExistence type="predicted"/>
<evidence type="ECO:0000313" key="2">
    <source>
        <dbReference type="Proteomes" id="UP000887566"/>
    </source>
</evidence>
<feature type="compositionally biased region" description="Basic and acidic residues" evidence="1">
    <location>
        <begin position="68"/>
        <end position="78"/>
    </location>
</feature>
<reference evidence="3" key="1">
    <citation type="submission" date="2022-11" db="UniProtKB">
        <authorList>
            <consortium name="WormBaseParasite"/>
        </authorList>
    </citation>
    <scope>IDENTIFICATION</scope>
</reference>
<dbReference type="Proteomes" id="UP000887566">
    <property type="component" value="Unplaced"/>
</dbReference>
<name>A0A914WXQ8_9BILA</name>
<accession>A0A914WXQ8</accession>
<keyword evidence="2" id="KW-1185">Reference proteome</keyword>
<organism evidence="2 3">
    <name type="scientific">Plectus sambesii</name>
    <dbReference type="NCBI Taxonomy" id="2011161"/>
    <lineage>
        <taxon>Eukaryota</taxon>
        <taxon>Metazoa</taxon>
        <taxon>Ecdysozoa</taxon>
        <taxon>Nematoda</taxon>
        <taxon>Chromadorea</taxon>
        <taxon>Plectida</taxon>
        <taxon>Plectina</taxon>
        <taxon>Plectoidea</taxon>
        <taxon>Plectidae</taxon>
        <taxon>Plectus</taxon>
    </lineage>
</organism>
<feature type="region of interest" description="Disordered" evidence="1">
    <location>
        <begin position="1"/>
        <end position="96"/>
    </location>
</feature>
<dbReference type="WBParaSite" id="PSAMB.scaffold5242size12229.g26189.t1">
    <property type="protein sequence ID" value="PSAMB.scaffold5242size12229.g26189.t1"/>
    <property type="gene ID" value="PSAMB.scaffold5242size12229.g26189"/>
</dbReference>
<feature type="compositionally biased region" description="Polar residues" evidence="1">
    <location>
        <begin position="49"/>
        <end position="58"/>
    </location>
</feature>
<evidence type="ECO:0000256" key="1">
    <source>
        <dbReference type="SAM" id="MobiDB-lite"/>
    </source>
</evidence>
<dbReference type="AlphaFoldDB" id="A0A914WXQ8"/>
<protein>
    <submittedName>
        <fullName evidence="3">Uncharacterized protein</fullName>
    </submittedName>
</protein>
<evidence type="ECO:0000313" key="3">
    <source>
        <dbReference type="WBParaSite" id="PSAMB.scaffold5242size12229.g26189.t1"/>
    </source>
</evidence>
<feature type="compositionally biased region" description="Polar residues" evidence="1">
    <location>
        <begin position="79"/>
        <end position="88"/>
    </location>
</feature>
<sequence length="96" mass="10752">MTMPSTSAAMRAESAKVQKMSTSSKSARRRRARCKDEQRPLQCLMNGARPSQNSNGQRTKMVAIFPPDETRRKSDRSYTKANARSPTRTPCCETAL</sequence>